<evidence type="ECO:0000313" key="3">
    <source>
        <dbReference type="Proteomes" id="UP000592181"/>
    </source>
</evidence>
<gene>
    <name evidence="2" type="ORF">BJY28_000072</name>
</gene>
<sequence length="195" mass="20907">MSLRPVLGPVRICPAPPSAPPGVALPTHEENAEESTGSGDHDAPPYVQDALAMDFASARDDQIFGPQPSRAADLPDPAGWAAHIAQAIVEVMHGARPATQVLRWTSPEVYAVIARRGALAARREAAARGAERRQDAATDHRPRRRTQVTRVLVGHPRPDVTEASVVLVDGSRVRALAIRLVGRDGRWVVEALQIG</sequence>
<accession>A0A852X4A8</accession>
<proteinExistence type="predicted"/>
<dbReference type="EMBL" id="JACBZX010000001">
    <property type="protein sequence ID" value="NYG35603.1"/>
    <property type="molecule type" value="Genomic_DNA"/>
</dbReference>
<evidence type="ECO:0000256" key="1">
    <source>
        <dbReference type="SAM" id="MobiDB-lite"/>
    </source>
</evidence>
<organism evidence="2 3">
    <name type="scientific">Janibacter alkaliphilus</name>
    <dbReference type="NCBI Taxonomy" id="1069963"/>
    <lineage>
        <taxon>Bacteria</taxon>
        <taxon>Bacillati</taxon>
        <taxon>Actinomycetota</taxon>
        <taxon>Actinomycetes</taxon>
        <taxon>Micrococcales</taxon>
        <taxon>Intrasporangiaceae</taxon>
        <taxon>Janibacter</taxon>
    </lineage>
</organism>
<comment type="caution">
    <text evidence="2">The sequence shown here is derived from an EMBL/GenBank/DDBJ whole genome shotgun (WGS) entry which is preliminary data.</text>
</comment>
<dbReference type="Pfam" id="PF20060">
    <property type="entry name" value="DUF6459"/>
    <property type="match status" value="1"/>
</dbReference>
<keyword evidence="3" id="KW-1185">Reference proteome</keyword>
<feature type="region of interest" description="Disordered" evidence="1">
    <location>
        <begin position="1"/>
        <end position="45"/>
    </location>
</feature>
<dbReference type="RefSeq" id="WP_179461250.1">
    <property type="nucleotide sequence ID" value="NZ_JACBZX010000001.1"/>
</dbReference>
<reference evidence="2 3" key="1">
    <citation type="submission" date="2020-07" db="EMBL/GenBank/DDBJ databases">
        <title>Sequencing the genomes of 1000 actinobacteria strains.</title>
        <authorList>
            <person name="Klenk H.-P."/>
        </authorList>
    </citation>
    <scope>NUCLEOTIDE SEQUENCE [LARGE SCALE GENOMIC DNA]</scope>
    <source>
        <strain evidence="2 3">DSM 24723</strain>
    </source>
</reference>
<evidence type="ECO:0000313" key="2">
    <source>
        <dbReference type="EMBL" id="NYG35603.1"/>
    </source>
</evidence>
<dbReference type="AlphaFoldDB" id="A0A852X4A8"/>
<dbReference type="InterPro" id="IPR045596">
    <property type="entry name" value="DUF6459"/>
</dbReference>
<dbReference type="Proteomes" id="UP000592181">
    <property type="component" value="Unassembled WGS sequence"/>
</dbReference>
<name>A0A852X4A8_9MICO</name>
<protein>
    <submittedName>
        <fullName evidence="2">Uncharacterized protein</fullName>
    </submittedName>
</protein>